<dbReference type="PANTHER" id="PTHR35174:SF3">
    <property type="entry name" value="BLL7171 PROTEIN"/>
    <property type="match status" value="1"/>
</dbReference>
<proteinExistence type="inferred from homology"/>
<reference evidence="3" key="1">
    <citation type="submission" date="2024-05" db="EMBL/GenBank/DDBJ databases">
        <title>The Natural Products Discovery Center: Release of the First 8490 Sequenced Strains for Exploring Actinobacteria Biosynthetic Diversity.</title>
        <authorList>
            <person name="Kalkreuter E."/>
            <person name="Kautsar S.A."/>
            <person name="Yang D."/>
            <person name="Bader C.D."/>
            <person name="Teijaro C.N."/>
            <person name="Fluegel L."/>
            <person name="Davis C.M."/>
            <person name="Simpson J.R."/>
            <person name="Lauterbach L."/>
            <person name="Steele A.D."/>
            <person name="Gui C."/>
            <person name="Meng S."/>
            <person name="Li G."/>
            <person name="Viehrig K."/>
            <person name="Ye F."/>
            <person name="Su P."/>
            <person name="Kiefer A.F."/>
            <person name="Nichols A."/>
            <person name="Cepeda A.J."/>
            <person name="Yan W."/>
            <person name="Fan B."/>
            <person name="Jiang Y."/>
            <person name="Adhikari A."/>
            <person name="Zheng C.-J."/>
            <person name="Schuster L."/>
            <person name="Cowan T.M."/>
            <person name="Smanski M.J."/>
            <person name="Chevrette M.G."/>
            <person name="de Carvalho L.P.S."/>
            <person name="Shen B."/>
        </authorList>
    </citation>
    <scope>NUCLEOTIDE SEQUENCE</scope>
    <source>
        <strain evidence="3">NPDC080035</strain>
    </source>
</reference>
<evidence type="ECO:0000256" key="1">
    <source>
        <dbReference type="ARBA" id="ARBA00007689"/>
    </source>
</evidence>
<dbReference type="InterPro" id="IPR011008">
    <property type="entry name" value="Dimeric_a/b-barrel"/>
</dbReference>
<evidence type="ECO:0000313" key="3">
    <source>
        <dbReference type="EMBL" id="XBM49721.1"/>
    </source>
</evidence>
<dbReference type="SUPFAM" id="SSF54909">
    <property type="entry name" value="Dimeric alpha+beta barrel"/>
    <property type="match status" value="1"/>
</dbReference>
<evidence type="ECO:0000259" key="2">
    <source>
        <dbReference type="Pfam" id="PF03795"/>
    </source>
</evidence>
<dbReference type="EMBL" id="CP157390">
    <property type="protein sequence ID" value="XBM49721.1"/>
    <property type="molecule type" value="Genomic_DNA"/>
</dbReference>
<dbReference type="AlphaFoldDB" id="A0AAU7GFK2"/>
<gene>
    <name evidence="3" type="ORF">AAME72_07600</name>
</gene>
<dbReference type="InterPro" id="IPR005545">
    <property type="entry name" value="YCII"/>
</dbReference>
<dbReference type="PANTHER" id="PTHR35174">
    <property type="entry name" value="BLL7171 PROTEIN-RELATED"/>
    <property type="match status" value="1"/>
</dbReference>
<name>A0AAU7GFK2_9MICO</name>
<accession>A0AAU7GFK2</accession>
<dbReference type="Gene3D" id="3.30.70.1060">
    <property type="entry name" value="Dimeric alpha+beta barrel"/>
    <property type="match status" value="1"/>
</dbReference>
<organism evidence="3">
    <name type="scientific">Leifsonia sp. NPDC080035</name>
    <dbReference type="NCBI Taxonomy" id="3143936"/>
    <lineage>
        <taxon>Bacteria</taxon>
        <taxon>Bacillati</taxon>
        <taxon>Actinomycetota</taxon>
        <taxon>Actinomycetes</taxon>
        <taxon>Micrococcales</taxon>
        <taxon>Microbacteriaceae</taxon>
        <taxon>Leifsonia</taxon>
    </lineage>
</organism>
<sequence length="110" mass="11682">MPQFAIIIYADGHEGTPEELAEHDRHSEDLIREGALTGAFALAAKSAAKAVRQDGVTDGPFTETKELIAGIGIVEADDLDAALAIARRNPATWQGAGVEVREVIGSYIRP</sequence>
<feature type="domain" description="YCII-related" evidence="2">
    <location>
        <begin position="4"/>
        <end position="103"/>
    </location>
</feature>
<comment type="similarity">
    <text evidence="1">Belongs to the YciI family.</text>
</comment>
<dbReference type="RefSeq" id="WP_348789632.1">
    <property type="nucleotide sequence ID" value="NZ_CP157390.1"/>
</dbReference>
<protein>
    <submittedName>
        <fullName evidence="3">YciI family protein</fullName>
    </submittedName>
</protein>
<dbReference type="Pfam" id="PF03795">
    <property type="entry name" value="YCII"/>
    <property type="match status" value="1"/>
</dbReference>